<dbReference type="InterPro" id="IPR013057">
    <property type="entry name" value="AA_transpt_TM"/>
</dbReference>
<dbReference type="AlphaFoldDB" id="Q2H681"/>
<feature type="region of interest" description="Disordered" evidence="6">
    <location>
        <begin position="169"/>
        <end position="194"/>
    </location>
</feature>
<keyword evidence="5 7" id="KW-0472">Membrane</keyword>
<feature type="transmembrane region" description="Helical" evidence="7">
    <location>
        <begin position="117"/>
        <end position="134"/>
    </location>
</feature>
<dbReference type="InParanoid" id="Q2H681"/>
<feature type="domain" description="Amino acid transporter transmembrane" evidence="8">
    <location>
        <begin position="112"/>
        <end position="156"/>
    </location>
</feature>
<feature type="compositionally biased region" description="Low complexity" evidence="6">
    <location>
        <begin position="176"/>
        <end position="185"/>
    </location>
</feature>
<feature type="transmembrane region" description="Helical" evidence="7">
    <location>
        <begin position="196"/>
        <end position="213"/>
    </location>
</feature>
<keyword evidence="3 7" id="KW-0812">Transmembrane</keyword>
<feature type="transmembrane region" description="Helical" evidence="7">
    <location>
        <begin position="140"/>
        <end position="159"/>
    </location>
</feature>
<dbReference type="Proteomes" id="UP000001056">
    <property type="component" value="Unassembled WGS sequence"/>
</dbReference>
<dbReference type="GO" id="GO:0016020">
    <property type="term" value="C:membrane"/>
    <property type="evidence" value="ECO:0007669"/>
    <property type="project" value="UniProtKB-SubCell"/>
</dbReference>
<evidence type="ECO:0000313" key="9">
    <source>
        <dbReference type="EMBL" id="EAQ89215.1"/>
    </source>
</evidence>
<dbReference type="PANTHER" id="PTHR48017">
    <property type="entry name" value="OS05G0424000 PROTEIN-RELATED"/>
    <property type="match status" value="1"/>
</dbReference>
<evidence type="ECO:0000256" key="5">
    <source>
        <dbReference type="ARBA" id="ARBA00023136"/>
    </source>
</evidence>
<dbReference type="EMBL" id="CH408031">
    <property type="protein sequence ID" value="EAQ89215.1"/>
    <property type="molecule type" value="Genomic_DNA"/>
</dbReference>
<evidence type="ECO:0000256" key="4">
    <source>
        <dbReference type="ARBA" id="ARBA00022989"/>
    </source>
</evidence>
<dbReference type="Pfam" id="PF01490">
    <property type="entry name" value="Aa_trans"/>
    <property type="match status" value="2"/>
</dbReference>
<dbReference type="eggNOG" id="KOG1303">
    <property type="taxonomic scope" value="Eukaryota"/>
</dbReference>
<evidence type="ECO:0000256" key="6">
    <source>
        <dbReference type="SAM" id="MobiDB-lite"/>
    </source>
</evidence>
<reference evidence="10" key="1">
    <citation type="journal article" date="2015" name="Genome Announc.">
        <title>Draft genome sequence of the cellulolytic fungus Chaetomium globosum.</title>
        <authorList>
            <person name="Cuomo C.A."/>
            <person name="Untereiner W.A."/>
            <person name="Ma L.-J."/>
            <person name="Grabherr M."/>
            <person name="Birren B.W."/>
        </authorList>
    </citation>
    <scope>NUCLEOTIDE SEQUENCE [LARGE SCALE GENOMIC DNA]</scope>
    <source>
        <strain evidence="10">ATCC 6205 / CBS 148.51 / DSM 1962 / NBRC 6347 / NRRL 1970</strain>
    </source>
</reference>
<protein>
    <recommendedName>
        <fullName evidence="8">Amino acid transporter transmembrane domain-containing protein</fullName>
    </recommendedName>
</protein>
<proteinExistence type="predicted"/>
<dbReference type="HOGENOM" id="CLU_1214613_0_0_1"/>
<dbReference type="VEuPathDB" id="FungiDB:CHGG_05834"/>
<feature type="domain" description="Amino acid transporter transmembrane" evidence="8">
    <location>
        <begin position="5"/>
        <end position="62"/>
    </location>
</feature>
<gene>
    <name evidence="9" type="ORF">CHGG_05834</name>
</gene>
<dbReference type="OrthoDB" id="655540at2759"/>
<keyword evidence="2" id="KW-0813">Transport</keyword>
<evidence type="ECO:0000259" key="8">
    <source>
        <dbReference type="Pfam" id="PF01490"/>
    </source>
</evidence>
<comment type="subcellular location">
    <subcellularLocation>
        <location evidence="1">Membrane</location>
    </subcellularLocation>
</comment>
<dbReference type="OMA" id="YTERTIF"/>
<keyword evidence="4 7" id="KW-1133">Transmembrane helix</keyword>
<accession>Q2H681</accession>
<dbReference type="RefSeq" id="XP_001221929.1">
    <property type="nucleotide sequence ID" value="XM_001221928.1"/>
</dbReference>
<evidence type="ECO:0000256" key="2">
    <source>
        <dbReference type="ARBA" id="ARBA00022448"/>
    </source>
</evidence>
<feature type="transmembrane region" description="Helical" evidence="7">
    <location>
        <begin position="28"/>
        <end position="48"/>
    </location>
</feature>
<dbReference type="GeneID" id="4390029"/>
<keyword evidence="10" id="KW-1185">Reference proteome</keyword>
<sequence length="228" mass="24224">MPRGGHGVFPNIYRDMRHPHKYNQALKISFSFTYLLDATTAIAGLLMFGDDVRDAITSNILREASYPRALAGPHQAVAGPPEGFEGDGSGGDGGGGGGGFVHGLVGRGMGFRGVMKVVIRVGVVVVFLGISIAFPAFDSIMAFMGSALCFTICVTYGIVETTKFANQPTQAPPRLLPQALQPRNLNPRKKPSPSPSWILSFILSIIGTVWAFLPKSLIGAEPAAPELR</sequence>
<evidence type="ECO:0000256" key="3">
    <source>
        <dbReference type="ARBA" id="ARBA00022692"/>
    </source>
</evidence>
<evidence type="ECO:0000256" key="7">
    <source>
        <dbReference type="SAM" id="Phobius"/>
    </source>
</evidence>
<organism evidence="9 10">
    <name type="scientific">Chaetomium globosum (strain ATCC 6205 / CBS 148.51 / DSM 1962 / NBRC 6347 / NRRL 1970)</name>
    <name type="common">Soil fungus</name>
    <dbReference type="NCBI Taxonomy" id="306901"/>
    <lineage>
        <taxon>Eukaryota</taxon>
        <taxon>Fungi</taxon>
        <taxon>Dikarya</taxon>
        <taxon>Ascomycota</taxon>
        <taxon>Pezizomycotina</taxon>
        <taxon>Sordariomycetes</taxon>
        <taxon>Sordariomycetidae</taxon>
        <taxon>Sordariales</taxon>
        <taxon>Chaetomiaceae</taxon>
        <taxon>Chaetomium</taxon>
    </lineage>
</organism>
<evidence type="ECO:0000256" key="1">
    <source>
        <dbReference type="ARBA" id="ARBA00004370"/>
    </source>
</evidence>
<evidence type="ECO:0000313" key="10">
    <source>
        <dbReference type="Proteomes" id="UP000001056"/>
    </source>
</evidence>
<name>Q2H681_CHAGB</name>
<dbReference type="STRING" id="306901.Q2H681"/>